<dbReference type="RefSeq" id="WP_012674527.1">
    <property type="nucleotide sequence ID" value="NC_012438.1"/>
</dbReference>
<feature type="domain" description="UvrD-like helicase C-terminal" evidence="14">
    <location>
        <begin position="284"/>
        <end position="551"/>
    </location>
</feature>
<dbReference type="KEGG" id="saf:SULAZ_0221"/>
<dbReference type="InterPro" id="IPR027417">
    <property type="entry name" value="P-loop_NTPase"/>
</dbReference>
<reference evidence="15 16" key="1">
    <citation type="journal article" date="2009" name="J. Bacteriol.">
        <title>Complete and draft genome sequences of six members of the Aquificales.</title>
        <authorList>
            <person name="Reysenbach A.L."/>
            <person name="Hamamura N."/>
            <person name="Podar M."/>
            <person name="Griffiths E."/>
            <person name="Ferreira S."/>
            <person name="Hochstein R."/>
            <person name="Heidelberg J."/>
            <person name="Johnson J."/>
            <person name="Mead D."/>
            <person name="Pohorille A."/>
            <person name="Sarmiento M."/>
            <person name="Schweighofer K."/>
            <person name="Seshadri R."/>
            <person name="Voytek M.A."/>
        </authorList>
    </citation>
    <scope>NUCLEOTIDE SEQUENCE [LARGE SCALE GENOMIC DNA]</scope>
    <source>
        <strain evidence="16">Az-Fu1 / DSM 15241 / OCM 825</strain>
    </source>
</reference>
<feature type="binding site" evidence="12">
    <location>
        <begin position="29"/>
        <end position="36"/>
    </location>
    <ligand>
        <name>ATP</name>
        <dbReference type="ChEBI" id="CHEBI:30616"/>
    </ligand>
</feature>
<dbReference type="PROSITE" id="PS51198">
    <property type="entry name" value="UVRD_HELICASE_ATP_BIND"/>
    <property type="match status" value="1"/>
</dbReference>
<dbReference type="CDD" id="cd17932">
    <property type="entry name" value="DEXQc_UvrD"/>
    <property type="match status" value="1"/>
</dbReference>
<keyword evidence="6" id="KW-0238">DNA-binding</keyword>
<gene>
    <name evidence="15" type="ordered locus">SULAZ_0221</name>
</gene>
<dbReference type="Gene3D" id="1.10.10.160">
    <property type="match status" value="1"/>
</dbReference>
<keyword evidence="7" id="KW-0413">Isomerase</keyword>
<dbReference type="Pfam" id="PF13361">
    <property type="entry name" value="UvrD_C"/>
    <property type="match status" value="1"/>
</dbReference>
<dbReference type="Proteomes" id="UP000001369">
    <property type="component" value="Chromosome"/>
</dbReference>
<evidence type="ECO:0000256" key="11">
    <source>
        <dbReference type="ARBA" id="ARBA00048988"/>
    </source>
</evidence>
<dbReference type="InterPro" id="IPR000212">
    <property type="entry name" value="DNA_helicase_UvrD/REP"/>
</dbReference>
<proteinExistence type="inferred from homology"/>
<evidence type="ECO:0000259" key="14">
    <source>
        <dbReference type="PROSITE" id="PS51217"/>
    </source>
</evidence>
<evidence type="ECO:0000256" key="7">
    <source>
        <dbReference type="ARBA" id="ARBA00023235"/>
    </source>
</evidence>
<comment type="similarity">
    <text evidence="1">Belongs to the helicase family. UvrD subfamily.</text>
</comment>
<dbReference type="PROSITE" id="PS51217">
    <property type="entry name" value="UVRD_HELICASE_CTER"/>
    <property type="match status" value="1"/>
</dbReference>
<sequence>MLRDPILDGLNDRQKEAVLHFESPLLVLAGAGSGKTKVITHKIMYLVKSLGIPIHRILAITFTNKAAEEMKERVEKALGERPQWVMTFHSFAAKFLRFEAEKVGYDRNFVIYDEDDSKKLIKKVLKDLNLNEELIKPDKVKDYISKIKQEDNPEEYLDLLSFSVPHIRNIYEKYEEDLKNSNAFDFDDLLVKSVKILKNNPEILQRWQNKFDYILVDEYQDTNKVQHQLLKLLVGSRNTITVVGDPAQCIYTWRGAHPENILDFEKDFPGTKIIKLERNYRSTKKILDAANAVISKSKGKWKSKLLTLWTEKEEGEEIRLVALSNEKEEASFIARKIKELSSATDYKDFAILVRMSFLTRNLEEAMMLNSIPYQIVGGLKFYERAEVKDILSYLRLALNPKDYASFERSLTTPPRGIGEKGLEVIKSNFVDNWIEALKKSLPHFNQKVKSSIKEYLDLMDYVIENANLNPSKVVKHIFEKIKYEEYLQKEYSKDWEDRVANINELIVALEEIEKSGKTLTEFLEESSLSQAQDNLEDTNKVKIMTVHAAKGLEFNTVFVAGLEDGIFPSGRSFDDPTQLEEERRLFYVAITRAKERLFLTYAKERKSFGNKSVPTKLSQFLKDIKEHVKSQSTSKSASPQHTAVKYKTNKPSDGEIEAGMLVKHQVFGKGVVKSVIGKNAKVLFEKHGEKTIHIDFLEKV</sequence>
<evidence type="ECO:0000256" key="2">
    <source>
        <dbReference type="ARBA" id="ARBA00022741"/>
    </source>
</evidence>
<dbReference type="CDD" id="cd18807">
    <property type="entry name" value="SF1_C_UvrD"/>
    <property type="match status" value="1"/>
</dbReference>
<dbReference type="InterPro" id="IPR014016">
    <property type="entry name" value="UvrD-like_ATP-bd"/>
</dbReference>
<protein>
    <recommendedName>
        <fullName evidence="9">DNA 3'-5' helicase</fullName>
        <ecNumber evidence="9">5.6.2.4</ecNumber>
    </recommendedName>
    <alternativeName>
        <fullName evidence="10">DNA 3'-5' helicase II</fullName>
    </alternativeName>
</protein>
<evidence type="ECO:0000256" key="12">
    <source>
        <dbReference type="PROSITE-ProRule" id="PRU00560"/>
    </source>
</evidence>
<dbReference type="EMBL" id="CP001229">
    <property type="protein sequence ID" value="ACN99209.1"/>
    <property type="molecule type" value="Genomic_DNA"/>
</dbReference>
<dbReference type="GO" id="GO:0016887">
    <property type="term" value="F:ATP hydrolysis activity"/>
    <property type="evidence" value="ECO:0007669"/>
    <property type="project" value="RHEA"/>
</dbReference>
<dbReference type="PANTHER" id="PTHR11070">
    <property type="entry name" value="UVRD / RECB / PCRA DNA HELICASE FAMILY MEMBER"/>
    <property type="match status" value="1"/>
</dbReference>
<evidence type="ECO:0000256" key="6">
    <source>
        <dbReference type="ARBA" id="ARBA00023125"/>
    </source>
</evidence>
<dbReference type="OrthoDB" id="9810135at2"/>
<dbReference type="GO" id="GO:0033202">
    <property type="term" value="C:DNA helicase complex"/>
    <property type="evidence" value="ECO:0007669"/>
    <property type="project" value="TreeGrafter"/>
</dbReference>
<dbReference type="eggNOG" id="COG0210">
    <property type="taxonomic scope" value="Bacteria"/>
</dbReference>
<evidence type="ECO:0000256" key="9">
    <source>
        <dbReference type="ARBA" id="ARBA00034808"/>
    </source>
</evidence>
<dbReference type="Gene3D" id="1.10.486.10">
    <property type="entry name" value="PCRA, domain 4"/>
    <property type="match status" value="1"/>
</dbReference>
<organism evidence="15 16">
    <name type="scientific">Sulfurihydrogenibium azorense (strain DSM 15241 / OCM 825 / Az-Fu1)</name>
    <dbReference type="NCBI Taxonomy" id="204536"/>
    <lineage>
        <taxon>Bacteria</taxon>
        <taxon>Pseudomonadati</taxon>
        <taxon>Aquificota</taxon>
        <taxon>Aquificia</taxon>
        <taxon>Aquificales</taxon>
        <taxon>Hydrogenothermaceae</taxon>
        <taxon>Sulfurihydrogenibium</taxon>
    </lineage>
</organism>
<dbReference type="GO" id="GO:0005524">
    <property type="term" value="F:ATP binding"/>
    <property type="evidence" value="ECO:0007669"/>
    <property type="project" value="UniProtKB-UniRule"/>
</dbReference>
<keyword evidence="5 12" id="KW-0067">ATP-binding</keyword>
<dbReference type="EC" id="5.6.2.4" evidence="9"/>
<dbReference type="HOGENOM" id="CLU_004585_5_2_0"/>
<dbReference type="AlphaFoldDB" id="C1DXV4"/>
<keyword evidence="2 12" id="KW-0547">Nucleotide-binding</keyword>
<evidence type="ECO:0000256" key="5">
    <source>
        <dbReference type="ARBA" id="ARBA00022840"/>
    </source>
</evidence>
<evidence type="ECO:0000256" key="8">
    <source>
        <dbReference type="ARBA" id="ARBA00034617"/>
    </source>
</evidence>
<evidence type="ECO:0000256" key="1">
    <source>
        <dbReference type="ARBA" id="ARBA00009922"/>
    </source>
</evidence>
<evidence type="ECO:0000259" key="13">
    <source>
        <dbReference type="PROSITE" id="PS51198"/>
    </source>
</evidence>
<evidence type="ECO:0000256" key="10">
    <source>
        <dbReference type="ARBA" id="ARBA00034923"/>
    </source>
</evidence>
<dbReference type="GO" id="GO:0043138">
    <property type="term" value="F:3'-5' DNA helicase activity"/>
    <property type="evidence" value="ECO:0007669"/>
    <property type="project" value="UniProtKB-EC"/>
</dbReference>
<dbReference type="GO" id="GO:0005829">
    <property type="term" value="C:cytosol"/>
    <property type="evidence" value="ECO:0007669"/>
    <property type="project" value="TreeGrafter"/>
</dbReference>
<dbReference type="InterPro" id="IPR014017">
    <property type="entry name" value="DNA_helicase_UvrD-like_C"/>
</dbReference>
<dbReference type="PANTHER" id="PTHR11070:SF2">
    <property type="entry name" value="ATP-DEPENDENT DNA HELICASE SRS2"/>
    <property type="match status" value="1"/>
</dbReference>
<dbReference type="SUPFAM" id="SSF52540">
    <property type="entry name" value="P-loop containing nucleoside triphosphate hydrolases"/>
    <property type="match status" value="1"/>
</dbReference>
<accession>C1DXV4</accession>
<dbReference type="GO" id="GO:0000725">
    <property type="term" value="P:recombinational repair"/>
    <property type="evidence" value="ECO:0007669"/>
    <property type="project" value="TreeGrafter"/>
</dbReference>
<dbReference type="Pfam" id="PF00580">
    <property type="entry name" value="UvrD-helicase"/>
    <property type="match status" value="1"/>
</dbReference>
<keyword evidence="3 12" id="KW-0378">Hydrolase</keyword>
<dbReference type="GO" id="GO:0003677">
    <property type="term" value="F:DNA binding"/>
    <property type="evidence" value="ECO:0007669"/>
    <property type="project" value="UniProtKB-KW"/>
</dbReference>
<evidence type="ECO:0000313" key="15">
    <source>
        <dbReference type="EMBL" id="ACN99209.1"/>
    </source>
</evidence>
<comment type="catalytic activity">
    <reaction evidence="8">
        <text>Couples ATP hydrolysis with the unwinding of duplex DNA by translocating in the 3'-5' direction.</text>
        <dbReference type="EC" id="5.6.2.4"/>
    </reaction>
</comment>
<keyword evidence="4 12" id="KW-0347">Helicase</keyword>
<feature type="domain" description="UvrD-like helicase ATP-binding" evidence="13">
    <location>
        <begin position="8"/>
        <end position="283"/>
    </location>
</feature>
<comment type="catalytic activity">
    <reaction evidence="11">
        <text>ATP + H2O = ADP + phosphate + H(+)</text>
        <dbReference type="Rhea" id="RHEA:13065"/>
        <dbReference type="ChEBI" id="CHEBI:15377"/>
        <dbReference type="ChEBI" id="CHEBI:15378"/>
        <dbReference type="ChEBI" id="CHEBI:30616"/>
        <dbReference type="ChEBI" id="CHEBI:43474"/>
        <dbReference type="ChEBI" id="CHEBI:456216"/>
        <dbReference type="EC" id="5.6.2.4"/>
    </reaction>
</comment>
<keyword evidence="16" id="KW-1185">Reference proteome</keyword>
<name>C1DXV4_SULAA</name>
<evidence type="ECO:0000256" key="4">
    <source>
        <dbReference type="ARBA" id="ARBA00022806"/>
    </source>
</evidence>
<dbReference type="STRING" id="204536.SULAZ_0221"/>
<evidence type="ECO:0000256" key="3">
    <source>
        <dbReference type="ARBA" id="ARBA00022801"/>
    </source>
</evidence>
<dbReference type="InterPro" id="IPR013986">
    <property type="entry name" value="DExx_box_DNA_helicase_dom_sf"/>
</dbReference>
<dbReference type="Gene3D" id="3.40.50.300">
    <property type="entry name" value="P-loop containing nucleotide triphosphate hydrolases"/>
    <property type="match status" value="2"/>
</dbReference>
<evidence type="ECO:0000313" key="16">
    <source>
        <dbReference type="Proteomes" id="UP000001369"/>
    </source>
</evidence>